<dbReference type="EMBL" id="KE124930">
    <property type="protein sequence ID" value="EPB74737.1"/>
    <property type="molecule type" value="Genomic_DNA"/>
</dbReference>
<accession>A0A0D6M492</accession>
<dbReference type="AlphaFoldDB" id="A0A0D6M492"/>
<evidence type="ECO:0000313" key="2">
    <source>
        <dbReference type="Proteomes" id="UP000054495"/>
    </source>
</evidence>
<name>A0A0D6M492_9BILA</name>
<dbReference type="Proteomes" id="UP000054495">
    <property type="component" value="Unassembled WGS sequence"/>
</dbReference>
<organism evidence="1 2">
    <name type="scientific">Ancylostoma ceylanicum</name>
    <dbReference type="NCBI Taxonomy" id="53326"/>
    <lineage>
        <taxon>Eukaryota</taxon>
        <taxon>Metazoa</taxon>
        <taxon>Ecdysozoa</taxon>
        <taxon>Nematoda</taxon>
        <taxon>Chromadorea</taxon>
        <taxon>Rhabditida</taxon>
        <taxon>Rhabditina</taxon>
        <taxon>Rhabditomorpha</taxon>
        <taxon>Strongyloidea</taxon>
        <taxon>Ancylostomatidae</taxon>
        <taxon>Ancylostomatinae</taxon>
        <taxon>Ancylostoma</taxon>
    </lineage>
</organism>
<proteinExistence type="predicted"/>
<protein>
    <submittedName>
        <fullName evidence="1">Uncharacterized protein</fullName>
    </submittedName>
</protein>
<keyword evidence="2" id="KW-1185">Reference proteome</keyword>
<evidence type="ECO:0000313" key="1">
    <source>
        <dbReference type="EMBL" id="EPB74737.1"/>
    </source>
</evidence>
<reference evidence="1 2" key="1">
    <citation type="submission" date="2013-05" db="EMBL/GenBank/DDBJ databases">
        <title>Draft genome of the parasitic nematode Anyclostoma ceylanicum.</title>
        <authorList>
            <person name="Mitreva M."/>
        </authorList>
    </citation>
    <scope>NUCLEOTIDE SEQUENCE [LARGE SCALE GENOMIC DNA]</scope>
</reference>
<sequence length="39" mass="4352">MFQKFDPVKTGKTNIFGSSFRHLATKRSKPLGVALLINC</sequence>
<gene>
    <name evidence="1" type="ORF">ANCCEY_06162</name>
</gene>